<dbReference type="RefSeq" id="WP_203906535.1">
    <property type="nucleotide sequence ID" value="NZ_BONY01000003.1"/>
</dbReference>
<keyword evidence="3" id="KW-0031">Aminopeptidase</keyword>
<dbReference type="Gene3D" id="1.20.1440.110">
    <property type="entry name" value="acylaminoacyl peptidase"/>
    <property type="match status" value="1"/>
</dbReference>
<keyword evidence="3" id="KW-0645">Protease</keyword>
<protein>
    <submittedName>
        <fullName evidence="3">Hypothetical dipeptidyl aminopeptidase/ acylaminoacyl-peptidase related protein</fullName>
    </submittedName>
</protein>
<dbReference type="InterPro" id="IPR000073">
    <property type="entry name" value="AB_hydrolase_1"/>
</dbReference>
<dbReference type="Gene3D" id="3.40.50.1820">
    <property type="entry name" value="alpha/beta hydrolase"/>
    <property type="match status" value="1"/>
</dbReference>
<keyword evidence="4" id="KW-1185">Reference proteome</keyword>
<evidence type="ECO:0000313" key="4">
    <source>
        <dbReference type="Proteomes" id="UP000612899"/>
    </source>
</evidence>
<reference evidence="3" key="1">
    <citation type="submission" date="2021-01" db="EMBL/GenBank/DDBJ databases">
        <title>Whole genome shotgun sequence of Rhizocola hellebori NBRC 109834.</title>
        <authorList>
            <person name="Komaki H."/>
            <person name="Tamura T."/>
        </authorList>
    </citation>
    <scope>NUCLEOTIDE SEQUENCE</scope>
    <source>
        <strain evidence="3">NBRC 109834</strain>
    </source>
</reference>
<organism evidence="3 4">
    <name type="scientific">Rhizocola hellebori</name>
    <dbReference type="NCBI Taxonomy" id="1392758"/>
    <lineage>
        <taxon>Bacteria</taxon>
        <taxon>Bacillati</taxon>
        <taxon>Actinomycetota</taxon>
        <taxon>Actinomycetes</taxon>
        <taxon>Micromonosporales</taxon>
        <taxon>Micromonosporaceae</taxon>
        <taxon>Rhizocola</taxon>
    </lineage>
</organism>
<comment type="similarity">
    <text evidence="1">Belongs to the AB hydrolase superfamily. FUS2 hydrolase family.</text>
</comment>
<dbReference type="InterPro" id="IPR050261">
    <property type="entry name" value="FrsA_esterase"/>
</dbReference>
<name>A0A8J3Q3B0_9ACTN</name>
<dbReference type="GO" id="GO:0004177">
    <property type="term" value="F:aminopeptidase activity"/>
    <property type="evidence" value="ECO:0007669"/>
    <property type="project" value="UniProtKB-KW"/>
</dbReference>
<proteinExistence type="inferred from homology"/>
<evidence type="ECO:0000256" key="1">
    <source>
        <dbReference type="ARBA" id="ARBA00038115"/>
    </source>
</evidence>
<keyword evidence="3" id="KW-0378">Hydrolase</keyword>
<evidence type="ECO:0000313" key="3">
    <source>
        <dbReference type="EMBL" id="GIH02588.1"/>
    </source>
</evidence>
<dbReference type="PANTHER" id="PTHR22946:SF12">
    <property type="entry name" value="CONIDIAL PIGMENT BIOSYNTHESIS PROTEIN AYG1 (AFU_ORTHOLOGUE AFUA_2G17550)"/>
    <property type="match status" value="1"/>
</dbReference>
<dbReference type="EMBL" id="BONY01000003">
    <property type="protein sequence ID" value="GIH02588.1"/>
    <property type="molecule type" value="Genomic_DNA"/>
</dbReference>
<dbReference type="AlphaFoldDB" id="A0A8J3Q3B0"/>
<comment type="caution">
    <text evidence="3">The sequence shown here is derived from an EMBL/GenBank/DDBJ whole genome shotgun (WGS) entry which is preliminary data.</text>
</comment>
<dbReference type="SUPFAM" id="SSF53474">
    <property type="entry name" value="alpha/beta-Hydrolases"/>
    <property type="match status" value="1"/>
</dbReference>
<sequence>MALFADPVHDEFAGWALGFAPYGGGDIGEVRAIAGEVKPGDDDSFATAFSTMAQRRIDEGDSALALGHRETAHDCYLRASCFLGVAYHVLYGTPVDPRLVELFQLQMATFEKALMLLDPPAEKVDVPYEGTRIPAYFLRAAGDRGSRRPVVLVGGGWDSAMAENHLGFGAAALRRGYHVLLFDGPGQGKLLIEEGLPLRHDWEKVITAVIDAAVGIEGINPDRIAFYDWSLGGYLAPRAAAFEHRIAAMVADPGQIDVGGKFTGMLRMMGLNDQALAKLPELDADDEQRVMTIINSDRSLRWKIVQRGFWTNNATDMSSYMAEMAKWKLDADQVAAIRCPTLITAAESDLASSNAQELFDALKCPKYFIRFTDADGAGDHCEFFNRSMANRKILDWLDDTLAA</sequence>
<accession>A0A8J3Q3B0</accession>
<feature type="domain" description="AB hydrolase-1" evidence="2">
    <location>
        <begin position="150"/>
        <end position="381"/>
    </location>
</feature>
<dbReference type="PANTHER" id="PTHR22946">
    <property type="entry name" value="DIENELACTONE HYDROLASE DOMAIN-CONTAINING PROTEIN-RELATED"/>
    <property type="match status" value="1"/>
</dbReference>
<dbReference type="Pfam" id="PF12697">
    <property type="entry name" value="Abhydrolase_6"/>
    <property type="match status" value="1"/>
</dbReference>
<dbReference type="InterPro" id="IPR029058">
    <property type="entry name" value="AB_hydrolase_fold"/>
</dbReference>
<dbReference type="Proteomes" id="UP000612899">
    <property type="component" value="Unassembled WGS sequence"/>
</dbReference>
<evidence type="ECO:0000259" key="2">
    <source>
        <dbReference type="Pfam" id="PF12697"/>
    </source>
</evidence>
<gene>
    <name evidence="3" type="ORF">Rhe02_06550</name>
</gene>